<protein>
    <submittedName>
        <fullName evidence="3">SIS domain-containing protein</fullName>
    </submittedName>
</protein>
<proteinExistence type="predicted"/>
<dbReference type="PANTHER" id="PTHR10937">
    <property type="entry name" value="GLUCOSAMINE--FRUCTOSE-6-PHOSPHATE AMINOTRANSFERASE, ISOMERIZING"/>
    <property type="match status" value="1"/>
</dbReference>
<evidence type="ECO:0000313" key="4">
    <source>
        <dbReference type="Proteomes" id="UP000820669"/>
    </source>
</evidence>
<dbReference type="InterPro" id="IPR046348">
    <property type="entry name" value="SIS_dom_sf"/>
</dbReference>
<accession>A0ABX1SII1</accession>
<dbReference type="CDD" id="cd05009">
    <property type="entry name" value="SIS_GlmS_GlmD_2"/>
    <property type="match status" value="1"/>
</dbReference>
<feature type="domain" description="SIS" evidence="2">
    <location>
        <begin position="198"/>
        <end position="331"/>
    </location>
</feature>
<dbReference type="EMBL" id="JAAXLA010000082">
    <property type="protein sequence ID" value="NMI01361.1"/>
    <property type="molecule type" value="Genomic_DNA"/>
</dbReference>
<dbReference type="CDD" id="cd05008">
    <property type="entry name" value="SIS_GlmS_GlmD_1"/>
    <property type="match status" value="1"/>
</dbReference>
<reference evidence="3 4" key="1">
    <citation type="submission" date="2020-04" db="EMBL/GenBank/DDBJ databases">
        <authorList>
            <person name="Klaysubun C."/>
            <person name="Duangmal K."/>
            <person name="Lipun K."/>
        </authorList>
    </citation>
    <scope>NUCLEOTIDE SEQUENCE [LARGE SCALE GENOMIC DNA]</scope>
    <source>
        <strain evidence="3 4">K10HN5</strain>
    </source>
</reference>
<evidence type="ECO:0000313" key="3">
    <source>
        <dbReference type="EMBL" id="NMI01361.1"/>
    </source>
</evidence>
<gene>
    <name evidence="3" type="ORF">HF526_29300</name>
</gene>
<dbReference type="InterPro" id="IPR035466">
    <property type="entry name" value="GlmS/AgaS_SIS"/>
</dbReference>
<organism evidence="3 4">
    <name type="scientific">Pseudonocardia acidicola</name>
    <dbReference type="NCBI Taxonomy" id="2724939"/>
    <lineage>
        <taxon>Bacteria</taxon>
        <taxon>Bacillati</taxon>
        <taxon>Actinomycetota</taxon>
        <taxon>Actinomycetes</taxon>
        <taxon>Pseudonocardiales</taxon>
        <taxon>Pseudonocardiaceae</taxon>
        <taxon>Pseudonocardia</taxon>
    </lineage>
</organism>
<dbReference type="InterPro" id="IPR035490">
    <property type="entry name" value="GlmS/FrlB_SIS"/>
</dbReference>
<sequence length="341" mass="34722">MSELGINMAAEMAEQPAVLAALADRFDDIRGQVAALASGPVAGVAFLARGSSDHAALLGRYAVELSTGLPTCLVAPSVMTAYDRTPRGFAGWVVVALSQSGRTPEIVDLAGRFSAVGATVVAITNDEHSDLAGVARLTVGLRAGREVAVPATKTVTAQMLATLAVTAGLGGTPVVPHLAELPARAAAVLSDTAPVEEAAGRLAPHRRLAVVARGLCYPAALETALKLQETTGAMAQGFSTADFRHGPIAVCGPNAPALLMGGTGPADSDTRRLRSELDERGAPSVLVGSAAGDDVPWPAADGASDCLLAVVRGQQLALAVCRRRGIDPDRPAGLNKVTLTH</sequence>
<comment type="caution">
    <text evidence="3">The sequence shown here is derived from an EMBL/GenBank/DDBJ whole genome shotgun (WGS) entry which is preliminary data.</text>
</comment>
<dbReference type="PANTHER" id="PTHR10937:SF8">
    <property type="entry name" value="AMINOTRANSFERASE-RELATED"/>
    <property type="match status" value="1"/>
</dbReference>
<dbReference type="PROSITE" id="PS51464">
    <property type="entry name" value="SIS"/>
    <property type="match status" value="2"/>
</dbReference>
<keyword evidence="1" id="KW-0677">Repeat</keyword>
<dbReference type="RefSeq" id="WP_169384821.1">
    <property type="nucleotide sequence ID" value="NZ_JAAXLA010000082.1"/>
</dbReference>
<name>A0ABX1SII1_9PSEU</name>
<dbReference type="SUPFAM" id="SSF53697">
    <property type="entry name" value="SIS domain"/>
    <property type="match status" value="1"/>
</dbReference>
<evidence type="ECO:0000259" key="2">
    <source>
        <dbReference type="PROSITE" id="PS51464"/>
    </source>
</evidence>
<keyword evidence="4" id="KW-1185">Reference proteome</keyword>
<dbReference type="InterPro" id="IPR001347">
    <property type="entry name" value="SIS_dom"/>
</dbReference>
<dbReference type="Pfam" id="PF01380">
    <property type="entry name" value="SIS"/>
    <property type="match status" value="2"/>
</dbReference>
<evidence type="ECO:0000256" key="1">
    <source>
        <dbReference type="ARBA" id="ARBA00022737"/>
    </source>
</evidence>
<feature type="domain" description="SIS" evidence="2">
    <location>
        <begin position="32"/>
        <end position="176"/>
    </location>
</feature>
<dbReference type="Proteomes" id="UP000820669">
    <property type="component" value="Unassembled WGS sequence"/>
</dbReference>
<dbReference type="Gene3D" id="3.40.50.10490">
    <property type="entry name" value="Glucose-6-phosphate isomerase like protein, domain 1"/>
    <property type="match status" value="2"/>
</dbReference>